<dbReference type="AlphaFoldDB" id="A0A3N6MM52"/>
<organism evidence="2 3">
    <name type="scientific">Natrarchaeobius chitinivorans</name>
    <dbReference type="NCBI Taxonomy" id="1679083"/>
    <lineage>
        <taxon>Archaea</taxon>
        <taxon>Methanobacteriati</taxon>
        <taxon>Methanobacteriota</taxon>
        <taxon>Stenosarchaea group</taxon>
        <taxon>Halobacteria</taxon>
        <taxon>Halobacteriales</taxon>
        <taxon>Natrialbaceae</taxon>
        <taxon>Natrarchaeobius</taxon>
    </lineage>
</organism>
<feature type="transmembrane region" description="Helical" evidence="1">
    <location>
        <begin position="60"/>
        <end position="85"/>
    </location>
</feature>
<feature type="transmembrane region" description="Helical" evidence="1">
    <location>
        <begin position="97"/>
        <end position="124"/>
    </location>
</feature>
<evidence type="ECO:0000313" key="3">
    <source>
        <dbReference type="Proteomes" id="UP000281431"/>
    </source>
</evidence>
<comment type="caution">
    <text evidence="2">The sequence shown here is derived from an EMBL/GenBank/DDBJ whole genome shotgun (WGS) entry which is preliminary data.</text>
</comment>
<name>A0A3N6MM52_NATCH</name>
<gene>
    <name evidence="2" type="ORF">EA472_17745</name>
</gene>
<keyword evidence="1" id="KW-1133">Transmembrane helix</keyword>
<keyword evidence="3" id="KW-1185">Reference proteome</keyword>
<feature type="transmembrane region" description="Helical" evidence="1">
    <location>
        <begin position="25"/>
        <end position="48"/>
    </location>
</feature>
<dbReference type="EMBL" id="REFZ01000015">
    <property type="protein sequence ID" value="RQG98460.1"/>
    <property type="molecule type" value="Genomic_DNA"/>
</dbReference>
<evidence type="ECO:0000313" key="2">
    <source>
        <dbReference type="EMBL" id="RQG98460.1"/>
    </source>
</evidence>
<feature type="transmembrane region" description="Helical" evidence="1">
    <location>
        <begin position="136"/>
        <end position="165"/>
    </location>
</feature>
<keyword evidence="1" id="KW-0812">Transmembrane</keyword>
<protein>
    <submittedName>
        <fullName evidence="2">Uncharacterized protein</fullName>
    </submittedName>
</protein>
<dbReference type="Proteomes" id="UP000281431">
    <property type="component" value="Unassembled WGS sequence"/>
</dbReference>
<keyword evidence="1" id="KW-0472">Membrane</keyword>
<reference evidence="2 3" key="1">
    <citation type="submission" date="2018-10" db="EMBL/GenBank/DDBJ databases">
        <title>Natrarchaeobius chitinivorans gen. nov., sp. nov., and Natrarchaeobius haloalkaliphilus sp. nov., alkaliphilic, chitin-utilizing haloarchaea from hypersaline alkaline lakes.</title>
        <authorList>
            <person name="Sorokin D.Y."/>
            <person name="Elcheninov A.G."/>
            <person name="Kostrikina N.A."/>
            <person name="Bale N.J."/>
            <person name="Sinninghe Damste J.S."/>
            <person name="Khijniak T.V."/>
            <person name="Kublanov I.V."/>
            <person name="Toshchakov S.V."/>
        </authorList>
    </citation>
    <scope>NUCLEOTIDE SEQUENCE [LARGE SCALE GENOMIC DNA]</scope>
    <source>
        <strain evidence="2 3">AArcht7</strain>
    </source>
</reference>
<evidence type="ECO:0000256" key="1">
    <source>
        <dbReference type="SAM" id="Phobius"/>
    </source>
</evidence>
<proteinExistence type="predicted"/>
<accession>A0A3N6MM52</accession>
<sequence>MDDLATACKRFGPGRLPGADRRTIGAGYAGASAALGFALAFAVAMVVLPALGVTSDLVHPFWGASALVALPFVVPTAFAASALVWRVLPASGTAAGLVGGLLATLLTYLGSLVLVFLVAIPLAWSSGTGTVLTEATGLVVLVGFFAAVLTAWLTIPVGCVCGAVYERARTIS</sequence>